<protein>
    <submittedName>
        <fullName evidence="1">Uncharacterized protein</fullName>
    </submittedName>
</protein>
<dbReference type="PANTHER" id="PTHR36019:SF3">
    <property type="entry name" value="PLANT_PROTEIN"/>
    <property type="match status" value="1"/>
</dbReference>
<dbReference type="PANTHER" id="PTHR36019">
    <property type="entry name" value="PLANT/PROTEIN"/>
    <property type="match status" value="1"/>
</dbReference>
<dbReference type="AlphaFoldDB" id="A0A2N9ED75"/>
<gene>
    <name evidence="1" type="ORF">FSB_LOCUS567</name>
</gene>
<organism evidence="1">
    <name type="scientific">Fagus sylvatica</name>
    <name type="common">Beechnut</name>
    <dbReference type="NCBI Taxonomy" id="28930"/>
    <lineage>
        <taxon>Eukaryota</taxon>
        <taxon>Viridiplantae</taxon>
        <taxon>Streptophyta</taxon>
        <taxon>Embryophyta</taxon>
        <taxon>Tracheophyta</taxon>
        <taxon>Spermatophyta</taxon>
        <taxon>Magnoliopsida</taxon>
        <taxon>eudicotyledons</taxon>
        <taxon>Gunneridae</taxon>
        <taxon>Pentapetalae</taxon>
        <taxon>rosids</taxon>
        <taxon>fabids</taxon>
        <taxon>Fagales</taxon>
        <taxon>Fagaceae</taxon>
        <taxon>Fagus</taxon>
    </lineage>
</organism>
<proteinExistence type="predicted"/>
<evidence type="ECO:0000313" key="1">
    <source>
        <dbReference type="EMBL" id="SPC72685.1"/>
    </source>
</evidence>
<dbReference type="EMBL" id="OIVN01000019">
    <property type="protein sequence ID" value="SPC72685.1"/>
    <property type="molecule type" value="Genomic_DNA"/>
</dbReference>
<name>A0A2N9ED75_FAGSY</name>
<reference evidence="1" key="1">
    <citation type="submission" date="2018-02" db="EMBL/GenBank/DDBJ databases">
        <authorList>
            <person name="Cohen D.B."/>
            <person name="Kent A.D."/>
        </authorList>
    </citation>
    <scope>NUCLEOTIDE SEQUENCE</scope>
</reference>
<accession>A0A2N9ED75</accession>
<sequence length="116" mass="13442">MSLSCLSCQFMDGNTSDPENECNCHKVSRRLYNVKVERSWSGNIPPSPSPYKKMRNKCMNVKVKVMKTVHYPRYSTGSIEFKGNNDEPKLVRSCGMRRDWSFEDLIQGDVNKERKS</sequence>